<proteinExistence type="predicted"/>
<feature type="binding site" evidence="1">
    <location>
        <position position="45"/>
    </location>
    <ligand>
        <name>Mg(2+)</name>
        <dbReference type="ChEBI" id="CHEBI:18420"/>
        <label>1</label>
    </ligand>
</feature>
<keyword evidence="4" id="KW-1185">Reference proteome</keyword>
<keyword evidence="1" id="KW-0479">Metal-binding</keyword>
<dbReference type="EMBL" id="PJMY01000003">
    <property type="protein sequence ID" value="PKV92135.1"/>
    <property type="molecule type" value="Genomic_DNA"/>
</dbReference>
<evidence type="ECO:0000256" key="1">
    <source>
        <dbReference type="PIRSR" id="PIRSR605502-1"/>
    </source>
</evidence>
<dbReference type="SUPFAM" id="SSF101478">
    <property type="entry name" value="ADP-ribosylglycohydrolase"/>
    <property type="match status" value="1"/>
</dbReference>
<dbReference type="InterPro" id="IPR036705">
    <property type="entry name" value="Ribosyl_crysJ1_sf"/>
</dbReference>
<dbReference type="GO" id="GO:0046872">
    <property type="term" value="F:metal ion binding"/>
    <property type="evidence" value="ECO:0007669"/>
    <property type="project" value="UniProtKB-KW"/>
</dbReference>
<dbReference type="Proteomes" id="UP000550260">
    <property type="component" value="Unassembled WGS sequence"/>
</dbReference>
<name>A0A2N3WE52_9PSEU</name>
<feature type="binding site" evidence="1">
    <location>
        <position position="253"/>
    </location>
    <ligand>
        <name>Mg(2+)</name>
        <dbReference type="ChEBI" id="CHEBI:18420"/>
        <label>1</label>
    </ligand>
</feature>
<dbReference type="InterPro" id="IPR005502">
    <property type="entry name" value="Ribosyl_crysJ1"/>
</dbReference>
<organism evidence="3 4">
    <name type="scientific">Amycolatopsis echigonensis</name>
    <dbReference type="NCBI Taxonomy" id="2576905"/>
    <lineage>
        <taxon>Bacteria</taxon>
        <taxon>Bacillati</taxon>
        <taxon>Actinomycetota</taxon>
        <taxon>Actinomycetes</taxon>
        <taxon>Pseudonocardiales</taxon>
        <taxon>Pseudonocardiaceae</taxon>
        <taxon>Amycolatopsis</taxon>
    </lineage>
</organism>
<sequence>MNADLALACLRGLALGDAFGARCTLPGDHPEVVARKLPEEPWLWTDDTEMACSLYAVLRRCGRVDQDALAASFAAHYDPDRGYGPGTERLLAHIRRGESWRALASQSFGGGSWGNGGAMRAAPLGAFHGADLPRVLQDAERSSVVTHSHFEGVAGTVAVAVAASLRAVTPQLGGAELLQGVLPFVPPGKVRTALETAVRLIDADARTAAAELGVGREMAAHDTVPLALWAAARHHRSYEDALWTVAQVADDVDTVGAITGGVLAAGEHRLPEEWVRRAEPLPGWL</sequence>
<dbReference type="OrthoDB" id="9798107at2"/>
<reference evidence="3 4" key="1">
    <citation type="submission" date="2017-12" db="EMBL/GenBank/DDBJ databases">
        <title>Sequencing the genomes of 1000 Actinobacteria strains.</title>
        <authorList>
            <person name="Klenk H.-P."/>
        </authorList>
    </citation>
    <scope>NUCLEOTIDE SEQUENCE [LARGE SCALE GENOMIC DNA]</scope>
    <source>
        <strain evidence="3 4">DSM 45165</strain>
    </source>
</reference>
<accession>A0A2N3WE52</accession>
<dbReference type="RefSeq" id="WP_101436029.1">
    <property type="nucleotide sequence ID" value="NZ_JACJHR010000012.1"/>
</dbReference>
<evidence type="ECO:0000313" key="2">
    <source>
        <dbReference type="EMBL" id="MBB2499706.1"/>
    </source>
</evidence>
<comment type="cofactor">
    <cofactor evidence="1">
        <name>Mg(2+)</name>
        <dbReference type="ChEBI" id="CHEBI:18420"/>
    </cofactor>
    <text evidence="1">Binds 2 magnesium ions per subunit.</text>
</comment>
<evidence type="ECO:0000313" key="3">
    <source>
        <dbReference type="EMBL" id="PKV92135.1"/>
    </source>
</evidence>
<accession>A0A8E1VWM2</accession>
<dbReference type="Gene3D" id="1.10.4080.10">
    <property type="entry name" value="ADP-ribosylation/Crystallin J1"/>
    <property type="match status" value="1"/>
</dbReference>
<reference evidence="2 5" key="2">
    <citation type="submission" date="2020-08" db="EMBL/GenBank/DDBJ databases">
        <title>Amycolatopsis echigonensis JCM 21831.</title>
        <authorList>
            <person name="Tedsree N."/>
            <person name="Kuncharoen N."/>
            <person name="Likhitwitayawuid K."/>
            <person name="Tanasupawat S."/>
        </authorList>
    </citation>
    <scope>NUCLEOTIDE SEQUENCE [LARGE SCALE GENOMIC DNA]</scope>
    <source>
        <strain evidence="2 5">JCM 21831</strain>
    </source>
</reference>
<dbReference type="EMBL" id="JACJHR010000012">
    <property type="protein sequence ID" value="MBB2499706.1"/>
    <property type="molecule type" value="Genomic_DNA"/>
</dbReference>
<dbReference type="Proteomes" id="UP000233750">
    <property type="component" value="Unassembled WGS sequence"/>
</dbReference>
<dbReference type="InterPro" id="IPR050792">
    <property type="entry name" value="ADP-ribosylglycohydrolase"/>
</dbReference>
<comment type="caution">
    <text evidence="3">The sequence shown here is derived from an EMBL/GenBank/DDBJ whole genome shotgun (WGS) entry which is preliminary data.</text>
</comment>
<dbReference type="PANTHER" id="PTHR16222:SF12">
    <property type="entry name" value="ADP-RIBOSYLGLYCOHYDROLASE-RELATED"/>
    <property type="match status" value="1"/>
</dbReference>
<feature type="binding site" evidence="1">
    <location>
        <position position="46"/>
    </location>
    <ligand>
        <name>Mg(2+)</name>
        <dbReference type="ChEBI" id="CHEBI:18420"/>
        <label>1</label>
    </ligand>
</feature>
<evidence type="ECO:0000313" key="4">
    <source>
        <dbReference type="Proteomes" id="UP000233750"/>
    </source>
</evidence>
<dbReference type="Pfam" id="PF03747">
    <property type="entry name" value="ADP_ribosyl_GH"/>
    <property type="match status" value="1"/>
</dbReference>
<evidence type="ECO:0000313" key="5">
    <source>
        <dbReference type="Proteomes" id="UP000550260"/>
    </source>
</evidence>
<protein>
    <submittedName>
        <fullName evidence="2 3">ADP-ribosylglycohydrolase</fullName>
    </submittedName>
</protein>
<keyword evidence="1" id="KW-0460">Magnesium</keyword>
<feature type="binding site" evidence="1">
    <location>
        <position position="254"/>
    </location>
    <ligand>
        <name>Mg(2+)</name>
        <dbReference type="ChEBI" id="CHEBI:18420"/>
        <label>1</label>
    </ligand>
</feature>
<dbReference type="PANTHER" id="PTHR16222">
    <property type="entry name" value="ADP-RIBOSYLGLYCOHYDROLASE"/>
    <property type="match status" value="1"/>
</dbReference>
<feature type="binding site" evidence="1">
    <location>
        <position position="251"/>
    </location>
    <ligand>
        <name>Mg(2+)</name>
        <dbReference type="ChEBI" id="CHEBI:18420"/>
        <label>1</label>
    </ligand>
</feature>
<gene>
    <name evidence="3" type="ORF">ATK30_2926</name>
    <name evidence="2" type="ORF">H5411_11300</name>
</gene>
<dbReference type="AlphaFoldDB" id="A0A2N3WE52"/>
<feature type="binding site" evidence="1">
    <location>
        <position position="47"/>
    </location>
    <ligand>
        <name>Mg(2+)</name>
        <dbReference type="ChEBI" id="CHEBI:18420"/>
        <label>1</label>
    </ligand>
</feature>